<dbReference type="VEuPathDB" id="PiroplasmaDB:BOVATA_032560"/>
<dbReference type="GeneID" id="39875533"/>
<dbReference type="AlphaFoldDB" id="A0A2H6KFI7"/>
<feature type="compositionally biased region" description="Polar residues" evidence="1">
    <location>
        <begin position="44"/>
        <end position="72"/>
    </location>
</feature>
<dbReference type="EMBL" id="BDSA01000003">
    <property type="protein sequence ID" value="GBE61763.1"/>
    <property type="molecule type" value="Genomic_DNA"/>
</dbReference>
<evidence type="ECO:0000313" key="2">
    <source>
        <dbReference type="EMBL" id="GBE61763.1"/>
    </source>
</evidence>
<proteinExistence type="predicted"/>
<dbReference type="OrthoDB" id="10406806at2759"/>
<name>A0A2H6KFI7_9APIC</name>
<reference evidence="2 3" key="1">
    <citation type="journal article" date="2017" name="BMC Genomics">
        <title>Whole-genome assembly of Babesia ovata and comparative genomics between closely related pathogens.</title>
        <authorList>
            <person name="Yamagishi J."/>
            <person name="Asada M."/>
            <person name="Hakimi H."/>
            <person name="Tanaka T.Q."/>
            <person name="Sugimoto C."/>
            <person name="Kawazu S."/>
        </authorList>
    </citation>
    <scope>NUCLEOTIDE SEQUENCE [LARGE SCALE GENOMIC DNA]</scope>
    <source>
        <strain evidence="2 3">Miyake</strain>
    </source>
</reference>
<organism evidence="2 3">
    <name type="scientific">Babesia ovata</name>
    <dbReference type="NCBI Taxonomy" id="189622"/>
    <lineage>
        <taxon>Eukaryota</taxon>
        <taxon>Sar</taxon>
        <taxon>Alveolata</taxon>
        <taxon>Apicomplexa</taxon>
        <taxon>Aconoidasida</taxon>
        <taxon>Piroplasmida</taxon>
        <taxon>Babesiidae</taxon>
        <taxon>Babesia</taxon>
    </lineage>
</organism>
<keyword evidence="3" id="KW-1185">Reference proteome</keyword>
<protein>
    <submittedName>
        <fullName evidence="2">Laminin subunit alpha, putative</fullName>
    </submittedName>
</protein>
<evidence type="ECO:0000256" key="1">
    <source>
        <dbReference type="SAM" id="MobiDB-lite"/>
    </source>
</evidence>
<comment type="caution">
    <text evidence="2">The sequence shown here is derived from an EMBL/GenBank/DDBJ whole genome shotgun (WGS) entry which is preliminary data.</text>
</comment>
<gene>
    <name evidence="2" type="ORF">BOVATA_032560</name>
</gene>
<evidence type="ECO:0000313" key="3">
    <source>
        <dbReference type="Proteomes" id="UP000236319"/>
    </source>
</evidence>
<dbReference type="Proteomes" id="UP000236319">
    <property type="component" value="Unassembled WGS sequence"/>
</dbReference>
<sequence>MDSIDAAPQAAAEAAASARTDEFYMLNTVSHHSASMEPSEYSAGRTSISAAGSLPGSSRGNEAPRSNASGDHTSQHDPWEGPADNASFAHLDDGKPVLSDAVKYGLEGLLEALKKYPSTHPPIVSQDGVNEELLKERLLNW</sequence>
<feature type="region of interest" description="Disordered" evidence="1">
    <location>
        <begin position="32"/>
        <end position="92"/>
    </location>
</feature>
<dbReference type="RefSeq" id="XP_028868006.1">
    <property type="nucleotide sequence ID" value="XM_029012173.1"/>
</dbReference>
<accession>A0A2H6KFI7</accession>